<reference evidence="2 3" key="1">
    <citation type="journal article" date="2013" name="BMC Genomics">
        <title>The genome and transcriptome of the pine saprophyte Ophiostoma piceae, and a comparison with the bark beetle-associated pine pathogen Grosmannia clavigera.</title>
        <authorList>
            <person name="Haridas S."/>
            <person name="Wang Y."/>
            <person name="Lim L."/>
            <person name="Massoumi Alamouti S."/>
            <person name="Jackman S."/>
            <person name="Docking R."/>
            <person name="Robertson G."/>
            <person name="Birol I."/>
            <person name="Bohlmann J."/>
            <person name="Breuil C."/>
        </authorList>
    </citation>
    <scope>NUCLEOTIDE SEQUENCE [LARGE SCALE GENOMIC DNA]</scope>
    <source>
        <strain evidence="2 3">UAMH 11346</strain>
    </source>
</reference>
<name>S3C919_OPHP1</name>
<organism evidence="2 3">
    <name type="scientific">Ophiostoma piceae (strain UAMH 11346)</name>
    <name type="common">Sap stain fungus</name>
    <dbReference type="NCBI Taxonomy" id="1262450"/>
    <lineage>
        <taxon>Eukaryota</taxon>
        <taxon>Fungi</taxon>
        <taxon>Dikarya</taxon>
        <taxon>Ascomycota</taxon>
        <taxon>Pezizomycotina</taxon>
        <taxon>Sordariomycetes</taxon>
        <taxon>Sordariomycetidae</taxon>
        <taxon>Ophiostomatales</taxon>
        <taxon>Ophiostomataceae</taxon>
        <taxon>Ophiostoma</taxon>
    </lineage>
</organism>
<dbReference type="HOGENOM" id="CLU_1896840_0_0_1"/>
<feature type="compositionally biased region" description="Basic and acidic residues" evidence="1">
    <location>
        <begin position="117"/>
        <end position="128"/>
    </location>
</feature>
<evidence type="ECO:0000313" key="2">
    <source>
        <dbReference type="EMBL" id="EPE02688.1"/>
    </source>
</evidence>
<feature type="region of interest" description="Disordered" evidence="1">
    <location>
        <begin position="102"/>
        <end position="134"/>
    </location>
</feature>
<evidence type="ECO:0000313" key="3">
    <source>
        <dbReference type="Proteomes" id="UP000016923"/>
    </source>
</evidence>
<evidence type="ECO:0000256" key="1">
    <source>
        <dbReference type="SAM" id="MobiDB-lite"/>
    </source>
</evidence>
<dbReference type="AlphaFoldDB" id="S3C919"/>
<sequence>MTSFAKYNVRRGALVVSAPVTAPAVTTSEALFIMAKASPKKRDVNAITDTLPGGMTATFKIFSIDDKKGRPARHKRHIDPPKDYNDLLKETRMLQNILDASHDEISDLSNPNTYGADESHDKSPDHFPGDIPDN</sequence>
<dbReference type="EMBL" id="KE148175">
    <property type="protein sequence ID" value="EPE02688.1"/>
    <property type="molecule type" value="Genomic_DNA"/>
</dbReference>
<dbReference type="VEuPathDB" id="FungiDB:F503_04037"/>
<gene>
    <name evidence="2" type="ORF">F503_04037</name>
</gene>
<protein>
    <submittedName>
        <fullName evidence="2">Uncharacterized protein</fullName>
    </submittedName>
</protein>
<accession>S3C919</accession>
<keyword evidence="3" id="KW-1185">Reference proteome</keyword>
<dbReference type="Proteomes" id="UP000016923">
    <property type="component" value="Unassembled WGS sequence"/>
</dbReference>
<proteinExistence type="predicted"/>